<dbReference type="Proteomes" id="UP000248340">
    <property type="component" value="Unassembled WGS sequence"/>
</dbReference>
<dbReference type="GeneID" id="37139778"/>
<dbReference type="RefSeq" id="XP_025490149.1">
    <property type="nucleotide sequence ID" value="XM_025637037.1"/>
</dbReference>
<evidence type="ECO:0000313" key="3">
    <source>
        <dbReference type="Proteomes" id="UP000248340"/>
    </source>
</evidence>
<protein>
    <submittedName>
        <fullName evidence="2">Uncharacterized protein</fullName>
    </submittedName>
</protein>
<gene>
    <name evidence="2" type="ORF">BO82DRAFT_366385</name>
</gene>
<feature type="compositionally biased region" description="Basic and acidic residues" evidence="1">
    <location>
        <begin position="97"/>
        <end position="122"/>
    </location>
</feature>
<dbReference type="EMBL" id="KZ821714">
    <property type="protein sequence ID" value="PYH79949.1"/>
    <property type="molecule type" value="Genomic_DNA"/>
</dbReference>
<dbReference type="AlphaFoldDB" id="A0A319C7U2"/>
<organism evidence="2 3">
    <name type="scientific">Aspergillus uvarum CBS 121591</name>
    <dbReference type="NCBI Taxonomy" id="1448315"/>
    <lineage>
        <taxon>Eukaryota</taxon>
        <taxon>Fungi</taxon>
        <taxon>Dikarya</taxon>
        <taxon>Ascomycota</taxon>
        <taxon>Pezizomycotina</taxon>
        <taxon>Eurotiomycetes</taxon>
        <taxon>Eurotiomycetidae</taxon>
        <taxon>Eurotiales</taxon>
        <taxon>Aspergillaceae</taxon>
        <taxon>Aspergillus</taxon>
        <taxon>Aspergillus subgen. Circumdati</taxon>
    </lineage>
</organism>
<name>A0A319C7U2_9EURO</name>
<feature type="region of interest" description="Disordered" evidence="1">
    <location>
        <begin position="93"/>
        <end position="122"/>
    </location>
</feature>
<proteinExistence type="predicted"/>
<dbReference type="VEuPathDB" id="FungiDB:BO82DRAFT_366385"/>
<evidence type="ECO:0000313" key="2">
    <source>
        <dbReference type="EMBL" id="PYH79949.1"/>
    </source>
</evidence>
<reference evidence="2 3" key="1">
    <citation type="submission" date="2016-12" db="EMBL/GenBank/DDBJ databases">
        <title>The genomes of Aspergillus section Nigri reveals drivers in fungal speciation.</title>
        <authorList>
            <consortium name="DOE Joint Genome Institute"/>
            <person name="Vesth T.C."/>
            <person name="Nybo J."/>
            <person name="Theobald S."/>
            <person name="Brandl J."/>
            <person name="Frisvad J.C."/>
            <person name="Nielsen K.F."/>
            <person name="Lyhne E.K."/>
            <person name="Kogle M.E."/>
            <person name="Kuo A."/>
            <person name="Riley R."/>
            <person name="Clum A."/>
            <person name="Nolan M."/>
            <person name="Lipzen A."/>
            <person name="Salamov A."/>
            <person name="Henrissat B."/>
            <person name="Wiebenga A."/>
            <person name="De Vries R.P."/>
            <person name="Grigoriev I.V."/>
            <person name="Mortensen U.H."/>
            <person name="Andersen M.R."/>
            <person name="Baker S.E."/>
        </authorList>
    </citation>
    <scope>NUCLEOTIDE SEQUENCE [LARGE SCALE GENOMIC DNA]</scope>
    <source>
        <strain evidence="2 3">CBS 121591</strain>
    </source>
</reference>
<sequence length="183" mass="20873">MDPALTETWQAGWSETEPVCVAEQEIDSRDGEQKRVSLMNSMYDWVEQRCVGYSRSRADSKAELDEGDASGEKLVRCVDTGGNSGKYEVCRTGSRQVGERKKGEEGEKERESTVQSKQEENRNTHLGCEVNRRVHQLTIGLQYVSWELYSTFCTVSTRQDAQRLPRYHRNRCLVILTPLSTMA</sequence>
<evidence type="ECO:0000256" key="1">
    <source>
        <dbReference type="SAM" id="MobiDB-lite"/>
    </source>
</evidence>
<accession>A0A319C7U2</accession>
<keyword evidence="3" id="KW-1185">Reference proteome</keyword>